<accession>A0A225B838</accession>
<reference evidence="4 5" key="1">
    <citation type="submission" date="2015-06" db="EMBL/GenBank/DDBJ databases">
        <title>Talaromyces atroroseus IBT 11181 draft genome.</title>
        <authorList>
            <person name="Rasmussen K.B."/>
            <person name="Rasmussen S."/>
            <person name="Petersen B."/>
            <person name="Sicheritz-Ponten T."/>
            <person name="Mortensen U.H."/>
            <person name="Thrane U."/>
        </authorList>
    </citation>
    <scope>NUCLEOTIDE SEQUENCE [LARGE SCALE GENOMIC DNA]</scope>
    <source>
        <strain evidence="4 5">IBT 11181</strain>
    </source>
</reference>
<dbReference type="GeneID" id="31000146"/>
<organism evidence="4 5">
    <name type="scientific">Talaromyces atroroseus</name>
    <dbReference type="NCBI Taxonomy" id="1441469"/>
    <lineage>
        <taxon>Eukaryota</taxon>
        <taxon>Fungi</taxon>
        <taxon>Dikarya</taxon>
        <taxon>Ascomycota</taxon>
        <taxon>Pezizomycotina</taxon>
        <taxon>Eurotiomycetes</taxon>
        <taxon>Eurotiomycetidae</taxon>
        <taxon>Eurotiales</taxon>
        <taxon>Trichocomaceae</taxon>
        <taxon>Talaromyces</taxon>
        <taxon>Talaromyces sect. Trachyspermi</taxon>
    </lineage>
</organism>
<comment type="caution">
    <text evidence="4">The sequence shown here is derived from an EMBL/GenBank/DDBJ whole genome shotgun (WGS) entry which is preliminary data.</text>
</comment>
<keyword evidence="1" id="KW-1015">Disulfide bond</keyword>
<dbReference type="GO" id="GO:0005199">
    <property type="term" value="F:structural constituent of cell wall"/>
    <property type="evidence" value="ECO:0007669"/>
    <property type="project" value="InterPro"/>
</dbReference>
<keyword evidence="3" id="KW-0732">Signal</keyword>
<dbReference type="EMBL" id="LFMY01000001">
    <property type="protein sequence ID" value="OKL64259.1"/>
    <property type="molecule type" value="Genomic_DNA"/>
</dbReference>
<dbReference type="GO" id="GO:0009277">
    <property type="term" value="C:fungal-type cell wall"/>
    <property type="evidence" value="ECO:0007669"/>
    <property type="project" value="InterPro"/>
</dbReference>
<feature type="chain" id="PRO_5012488589" description="Hydrophobin" evidence="3">
    <location>
        <begin position="25"/>
        <end position="327"/>
    </location>
</feature>
<name>A0A225B838_TALAT</name>
<dbReference type="OrthoDB" id="4227582at2759"/>
<dbReference type="Proteomes" id="UP000214365">
    <property type="component" value="Unassembled WGS sequence"/>
</dbReference>
<keyword evidence="5" id="KW-1185">Reference proteome</keyword>
<evidence type="ECO:0000256" key="2">
    <source>
        <dbReference type="SAM" id="MobiDB-lite"/>
    </source>
</evidence>
<proteinExistence type="predicted"/>
<dbReference type="InterPro" id="IPR001338">
    <property type="entry name" value="Class_I_Hydrophobin"/>
</dbReference>
<evidence type="ECO:0000256" key="1">
    <source>
        <dbReference type="ARBA" id="ARBA00023157"/>
    </source>
</evidence>
<dbReference type="Pfam" id="PF01185">
    <property type="entry name" value="Hydrophobin"/>
    <property type="match status" value="1"/>
</dbReference>
<evidence type="ECO:0000313" key="5">
    <source>
        <dbReference type="Proteomes" id="UP000214365"/>
    </source>
</evidence>
<feature type="signal peptide" evidence="3">
    <location>
        <begin position="1"/>
        <end position="24"/>
    </location>
</feature>
<dbReference type="RefSeq" id="XP_020124380.1">
    <property type="nucleotide sequence ID" value="XM_020260192.1"/>
</dbReference>
<evidence type="ECO:0008006" key="6">
    <source>
        <dbReference type="Google" id="ProtNLM"/>
    </source>
</evidence>
<evidence type="ECO:0000256" key="3">
    <source>
        <dbReference type="SAM" id="SignalP"/>
    </source>
</evidence>
<protein>
    <recommendedName>
        <fullName evidence="6">Hydrophobin</fullName>
    </recommendedName>
</protein>
<feature type="compositionally biased region" description="Low complexity" evidence="2">
    <location>
        <begin position="123"/>
        <end position="160"/>
    </location>
</feature>
<gene>
    <name evidence="4" type="ORF">UA08_00391</name>
</gene>
<evidence type="ECO:0000313" key="4">
    <source>
        <dbReference type="EMBL" id="OKL64259.1"/>
    </source>
</evidence>
<sequence length="327" mass="33863">MHLNTAPLAIALAIILSTSSHVIAAPHRRHHAFIERSTDDLSNNKNEQVDQRYAHGPMHPATPPPQLFPTTTSSSSVTVATVKTVTVFPSPVKAPSATFALPLGMPIPDGTRRPVTLVPPPSSTTITAAVTSSSSSTTSTKSSTSSKETTSTTKKSSSVKATNAASSSSVVAFSSSVFVATLPSSTLSITISIPTSISIPSSIAIPSITLPSSVAALSSSAIAEALSALSGTTRKCCSAVHDVSSTKNNDNNGIDLVDFVGDLIPGFDWDFLQQLDTTIGLNCVDINEDDVDSSTGDDEVCWDVVSCCENQEVNISGSVFLGCVPLV</sequence>
<dbReference type="CDD" id="cd23507">
    <property type="entry name" value="hydrophobin_I"/>
    <property type="match status" value="1"/>
</dbReference>
<feature type="region of interest" description="Disordered" evidence="2">
    <location>
        <begin position="111"/>
        <end position="160"/>
    </location>
</feature>
<dbReference type="AlphaFoldDB" id="A0A225B838"/>